<dbReference type="SUPFAM" id="SSF75011">
    <property type="entry name" value="3-carboxy-cis,cis-mucoante lactonizing enzyme"/>
    <property type="match status" value="1"/>
</dbReference>
<reference evidence="1 2" key="1">
    <citation type="submission" date="2018-02" db="EMBL/GenBank/DDBJ databases">
        <title>Sphingobacterium KA21.</title>
        <authorList>
            <person name="Vasarhelyi B.M."/>
            <person name="Deshmukh S."/>
            <person name="Balint B."/>
            <person name="Kukolya J."/>
        </authorList>
    </citation>
    <scope>NUCLEOTIDE SEQUENCE [LARGE SCALE GENOMIC DNA]</scope>
    <source>
        <strain evidence="1 2">Ka21</strain>
    </source>
</reference>
<protein>
    <recommendedName>
        <fullName evidence="3">PE-PGRS family protein</fullName>
    </recommendedName>
</protein>
<organism evidence="1 2">
    <name type="scientific">Sphingobacterium pedocola</name>
    <dbReference type="NCBI Taxonomy" id="2082722"/>
    <lineage>
        <taxon>Bacteria</taxon>
        <taxon>Pseudomonadati</taxon>
        <taxon>Bacteroidota</taxon>
        <taxon>Sphingobacteriia</taxon>
        <taxon>Sphingobacteriales</taxon>
        <taxon>Sphingobacteriaceae</taxon>
        <taxon>Sphingobacterium</taxon>
    </lineage>
</organism>
<comment type="caution">
    <text evidence="1">The sequence shown here is derived from an EMBL/GenBank/DDBJ whole genome shotgun (WGS) entry which is preliminary data.</text>
</comment>
<dbReference type="EMBL" id="PSKQ01000018">
    <property type="protein sequence ID" value="MBE8720978.1"/>
    <property type="molecule type" value="Genomic_DNA"/>
</dbReference>
<sequence>MIKFSTKLFLFSLCFAMHYCVVGQERNYERKALGKVSDSKLGEISGIIPSVNHPGHFWVHNDSGDEAIVYLVDTLCHLRCQFSLENIKAVDIEDIAWLTIDDKPYILLADIGNNKRDREVLSFYLFEEPNFSEGQVAATVASSAIREIKIRYADKRRDAEAVFVDPADNQVYIISKRDLHVNVFNFRIPLSTDLLTLDVKLTLPFTFVTAADISRDGHQVLIKTLTHIYQWDRDSNSSIIEALKVSPVVIPYQVEPQGEAIAFDPNNADFYTISERPLGLDSYLYRYKMK</sequence>
<keyword evidence="2" id="KW-1185">Reference proteome</keyword>
<evidence type="ECO:0000313" key="1">
    <source>
        <dbReference type="EMBL" id="MBE8720978.1"/>
    </source>
</evidence>
<name>A0ABR9T6K7_9SPHI</name>
<accession>A0ABR9T6K7</accession>
<proteinExistence type="predicted"/>
<dbReference type="Proteomes" id="UP000618319">
    <property type="component" value="Unassembled WGS sequence"/>
</dbReference>
<dbReference type="RefSeq" id="WP_196940782.1">
    <property type="nucleotide sequence ID" value="NZ_MU158691.1"/>
</dbReference>
<evidence type="ECO:0000313" key="2">
    <source>
        <dbReference type="Proteomes" id="UP000618319"/>
    </source>
</evidence>
<gene>
    <name evidence="1" type="ORF">C4F40_09615</name>
</gene>
<evidence type="ECO:0008006" key="3">
    <source>
        <dbReference type="Google" id="ProtNLM"/>
    </source>
</evidence>